<evidence type="ECO:0000256" key="3">
    <source>
        <dbReference type="ARBA" id="ARBA00022475"/>
    </source>
</evidence>
<reference evidence="11 12" key="1">
    <citation type="submission" date="2017-08" db="EMBL/GenBank/DDBJ databases">
        <authorList>
            <person name="Park S.-J."/>
            <person name="Kim H."/>
        </authorList>
    </citation>
    <scope>NUCLEOTIDE SEQUENCE [LARGE SCALE GENOMIC DNA]</scope>
    <source>
        <strain evidence="12">ye3</strain>
    </source>
</reference>
<dbReference type="GO" id="GO:0005886">
    <property type="term" value="C:plasma membrane"/>
    <property type="evidence" value="ECO:0007669"/>
    <property type="project" value="UniProtKB-SubCell"/>
</dbReference>
<dbReference type="PANTHER" id="PTHR35011:SF11">
    <property type="entry name" value="TRAP TRANSPORTER SMALL PERMEASE PROTEIN"/>
    <property type="match status" value="1"/>
</dbReference>
<evidence type="ECO:0000256" key="4">
    <source>
        <dbReference type="ARBA" id="ARBA00022519"/>
    </source>
</evidence>
<keyword evidence="6 9" id="KW-1133">Transmembrane helix</keyword>
<dbReference type="Pfam" id="PF04290">
    <property type="entry name" value="DctQ"/>
    <property type="match status" value="1"/>
</dbReference>
<comment type="similarity">
    <text evidence="8 9">Belongs to the TRAP transporter small permease family.</text>
</comment>
<dbReference type="EMBL" id="CP022987">
    <property type="protein sequence ID" value="QAA94593.1"/>
    <property type="molecule type" value="Genomic_DNA"/>
</dbReference>
<comment type="subunit">
    <text evidence="9">The complex comprises the extracytoplasmic solute receptor protein and the two transmembrane proteins.</text>
</comment>
<dbReference type="OrthoDB" id="2085311at2"/>
<evidence type="ECO:0000259" key="10">
    <source>
        <dbReference type="Pfam" id="PF04290"/>
    </source>
</evidence>
<comment type="subcellular location">
    <subcellularLocation>
        <location evidence="1 9">Cell inner membrane</location>
        <topology evidence="1 9">Multi-pass membrane protein</topology>
    </subcellularLocation>
</comment>
<keyword evidence="2 9" id="KW-0813">Transport</keyword>
<keyword evidence="3" id="KW-1003">Cell membrane</keyword>
<dbReference type="InterPro" id="IPR055348">
    <property type="entry name" value="DctQ"/>
</dbReference>
<dbReference type="RefSeq" id="WP_128355591.1">
    <property type="nucleotide sequence ID" value="NZ_CP022987.1"/>
</dbReference>
<feature type="transmembrane region" description="Helical" evidence="9">
    <location>
        <begin position="136"/>
        <end position="157"/>
    </location>
</feature>
<keyword evidence="7 9" id="KW-0472">Membrane</keyword>
<accession>A0A410GE72</accession>
<keyword evidence="12" id="KW-1185">Reference proteome</keyword>
<evidence type="ECO:0000256" key="1">
    <source>
        <dbReference type="ARBA" id="ARBA00004429"/>
    </source>
</evidence>
<dbReference type="AlphaFoldDB" id="A0A410GE72"/>
<gene>
    <name evidence="11" type="ORF">CKA81_12695</name>
</gene>
<evidence type="ECO:0000256" key="7">
    <source>
        <dbReference type="ARBA" id="ARBA00023136"/>
    </source>
</evidence>
<evidence type="ECO:0000256" key="5">
    <source>
        <dbReference type="ARBA" id="ARBA00022692"/>
    </source>
</evidence>
<protein>
    <recommendedName>
        <fullName evidence="9">TRAP transporter small permease protein</fullName>
    </recommendedName>
</protein>
<evidence type="ECO:0000313" key="11">
    <source>
        <dbReference type="EMBL" id="QAA94593.1"/>
    </source>
</evidence>
<feature type="domain" description="Tripartite ATP-independent periplasmic transporters DctQ component" evidence="10">
    <location>
        <begin position="33"/>
        <end position="154"/>
    </location>
</feature>
<sequence>MTRTALLSRYDAVLDVLDRIASLIVKVTMAVLTSVLLLQVFFRYVMNDSLTWGWDVPRVCFIWAIMFSIPLGIRYNAHVGIDLVVERFSARVRRLTLSLNAVLIMILSGIIAYYSVLLMGETWDQNMPGIPLSVGVFYASLALGLIHTCLHIGRILITGELRNEHWSET</sequence>
<dbReference type="PANTHER" id="PTHR35011">
    <property type="entry name" value="2,3-DIKETO-L-GULONATE TRAP TRANSPORTER SMALL PERMEASE PROTEIN YIAM"/>
    <property type="match status" value="1"/>
</dbReference>
<evidence type="ECO:0000256" key="6">
    <source>
        <dbReference type="ARBA" id="ARBA00022989"/>
    </source>
</evidence>
<evidence type="ECO:0000256" key="9">
    <source>
        <dbReference type="RuleBase" id="RU369079"/>
    </source>
</evidence>
<organism evidence="11 12">
    <name type="scientific">Pollutimonas thiosulfatoxidans</name>
    <dbReference type="NCBI Taxonomy" id="2028345"/>
    <lineage>
        <taxon>Bacteria</taxon>
        <taxon>Pseudomonadati</taxon>
        <taxon>Pseudomonadota</taxon>
        <taxon>Betaproteobacteria</taxon>
        <taxon>Burkholderiales</taxon>
        <taxon>Alcaligenaceae</taxon>
        <taxon>Pollutimonas</taxon>
    </lineage>
</organism>
<dbReference type="Proteomes" id="UP000283474">
    <property type="component" value="Chromosome"/>
</dbReference>
<evidence type="ECO:0000256" key="2">
    <source>
        <dbReference type="ARBA" id="ARBA00022448"/>
    </source>
</evidence>
<evidence type="ECO:0000313" key="12">
    <source>
        <dbReference type="Proteomes" id="UP000283474"/>
    </source>
</evidence>
<feature type="transmembrane region" description="Helical" evidence="9">
    <location>
        <begin position="97"/>
        <end position="116"/>
    </location>
</feature>
<feature type="transmembrane region" description="Helical" evidence="9">
    <location>
        <begin position="61"/>
        <end position="85"/>
    </location>
</feature>
<dbReference type="GO" id="GO:0022857">
    <property type="term" value="F:transmembrane transporter activity"/>
    <property type="evidence" value="ECO:0007669"/>
    <property type="project" value="UniProtKB-UniRule"/>
</dbReference>
<proteinExistence type="inferred from homology"/>
<keyword evidence="4 9" id="KW-0997">Cell inner membrane</keyword>
<dbReference type="InterPro" id="IPR007387">
    <property type="entry name" value="TRAP_DctQ"/>
</dbReference>
<comment type="function">
    <text evidence="9">Part of the tripartite ATP-independent periplasmic (TRAP) transport system.</text>
</comment>
<feature type="transmembrane region" description="Helical" evidence="9">
    <location>
        <begin position="20"/>
        <end position="41"/>
    </location>
</feature>
<dbReference type="GO" id="GO:0015740">
    <property type="term" value="P:C4-dicarboxylate transport"/>
    <property type="evidence" value="ECO:0007669"/>
    <property type="project" value="TreeGrafter"/>
</dbReference>
<keyword evidence="5 9" id="KW-0812">Transmembrane</keyword>
<name>A0A410GE72_9BURK</name>
<evidence type="ECO:0000256" key="8">
    <source>
        <dbReference type="ARBA" id="ARBA00038436"/>
    </source>
</evidence>
<dbReference type="KEGG" id="pus:CKA81_12695"/>